<dbReference type="EMBL" id="WSZM01000229">
    <property type="protein sequence ID" value="KAF4037824.1"/>
    <property type="molecule type" value="Genomic_DNA"/>
</dbReference>
<proteinExistence type="predicted"/>
<dbReference type="InterPro" id="IPR027417">
    <property type="entry name" value="P-loop_NTPase"/>
</dbReference>
<dbReference type="Proteomes" id="UP000602510">
    <property type="component" value="Unassembled WGS sequence"/>
</dbReference>
<protein>
    <recommendedName>
        <fullName evidence="3">Crinkler (CRN) family protein</fullName>
    </recommendedName>
</protein>
<accession>A0A833STD4</accession>
<evidence type="ECO:0000313" key="1">
    <source>
        <dbReference type="EMBL" id="KAF4037824.1"/>
    </source>
</evidence>
<evidence type="ECO:0008006" key="3">
    <source>
        <dbReference type="Google" id="ProtNLM"/>
    </source>
</evidence>
<dbReference type="AlphaFoldDB" id="A0A833STD4"/>
<gene>
    <name evidence="1" type="ORF">GN244_ATG10074</name>
</gene>
<name>A0A833STD4_PHYIN</name>
<sequence>MEEAPQSPCLGQQVMAPRTQEWWFQLVEEGTGCAFANTEPDMIELPQALIRVRDLRNKIHAEYDHTKPPGRNLLAHVAPNQLKVYRDEAAYKAKKQCSPRSPLNELDAQATLIVVVPARQISDADMQAEVPPSGFGRQALQQDVVWYGVRGSTGMLQSVDLQDERTLSRSSLTNVVINRLIEKHVLLVKSPPMTGKSSLAALVSRDLVNRSKEQKQKVVVASFSLLAISDDETFHDVFKQECKVEWSRVKSLPLNGYTVYLVVDEAQVLYKTGATSPRRKSAEFWQLVKRVLNNKDTGIRVLMFAAYGSDLQYTQLSTPVEIPPEVTLGIEHLNFGIDEIDEYVTKWFRGFMCLQGSTTQFFALLALLTGGHVGLCVTAIRTLNGVYRSRVASGGVLPSAQEWIGMLEHGSMQEHEDHQLFKALISTRAVKVLETLQIEELHGLERLVYGVSTRSDADIVDICIRRGILVQTTDRIEFSSPVMWRYFVKMRVGDIERALHGPETLQEMIARVVRAINYDSIRKTLGRTLSNDIPLERAWQMEFFKASYRCTPSTCVTSADVGALFGSTGFIDFTVDCGDDFWGIELLREGNKLDEHIGRFAPGGPYSLLQLSDYCLVDFRRVSSMGDTTRATITADLNRCEKLYVVCYDPKLVHVSVLNAHSVWNIF</sequence>
<evidence type="ECO:0000313" key="2">
    <source>
        <dbReference type="Proteomes" id="UP000602510"/>
    </source>
</evidence>
<comment type="caution">
    <text evidence="1">The sequence shown here is derived from an EMBL/GenBank/DDBJ whole genome shotgun (WGS) entry which is preliminary data.</text>
</comment>
<dbReference type="SUPFAM" id="SSF52540">
    <property type="entry name" value="P-loop containing nucleoside triphosphate hydrolases"/>
    <property type="match status" value="1"/>
</dbReference>
<keyword evidence="2" id="KW-1185">Reference proteome</keyword>
<organism evidence="1 2">
    <name type="scientific">Phytophthora infestans</name>
    <name type="common">Potato late blight agent</name>
    <name type="synonym">Botrytis infestans</name>
    <dbReference type="NCBI Taxonomy" id="4787"/>
    <lineage>
        <taxon>Eukaryota</taxon>
        <taxon>Sar</taxon>
        <taxon>Stramenopiles</taxon>
        <taxon>Oomycota</taxon>
        <taxon>Peronosporomycetes</taxon>
        <taxon>Peronosporales</taxon>
        <taxon>Peronosporaceae</taxon>
        <taxon>Phytophthora</taxon>
    </lineage>
</organism>
<reference evidence="1" key="1">
    <citation type="submission" date="2020-04" db="EMBL/GenBank/DDBJ databases">
        <title>Hybrid Assembly of Korean Phytophthora infestans isolates.</title>
        <authorList>
            <person name="Prokchorchik M."/>
            <person name="Lee Y."/>
            <person name="Seo J."/>
            <person name="Cho J.-H."/>
            <person name="Park Y.-E."/>
            <person name="Jang D.-C."/>
            <person name="Im J.-S."/>
            <person name="Choi J.-G."/>
            <person name="Park H.-J."/>
            <person name="Lee G.-B."/>
            <person name="Lee Y.-G."/>
            <person name="Hong S.-Y."/>
            <person name="Cho K."/>
            <person name="Sohn K.H."/>
        </authorList>
    </citation>
    <scope>NUCLEOTIDE SEQUENCE</scope>
    <source>
        <strain evidence="1">KR_1_A1</strain>
    </source>
</reference>